<name>A0A4R5TJ90_9GAMM</name>
<sequence length="120" mass="12773">MGVAGHVALTIASALVAAQVPDVCTGLASDIAPDMRILESDLDKPAASRAAAWLGERIERGELDGEFEYGVANGLKVIHGHALRQQALAERSRHGAESPEGRSASAAFCRWLAQDGFWYD</sequence>
<reference evidence="1 2" key="1">
    <citation type="submission" date="2019-03" db="EMBL/GenBank/DDBJ databases">
        <title>Luteimonas zhaokaii sp.nov., isolated from the rectal contents of Plateau pika in Yushu, Qinghai Province, China.</title>
        <authorList>
            <person name="Zhang G."/>
        </authorList>
    </citation>
    <scope>NUCLEOTIDE SEQUENCE [LARGE SCALE GENOMIC DNA]</scope>
    <source>
        <strain evidence="1 2">B9</strain>
    </source>
</reference>
<proteinExistence type="predicted"/>
<evidence type="ECO:0000313" key="1">
    <source>
        <dbReference type="EMBL" id="TDK20358.1"/>
    </source>
</evidence>
<keyword evidence="2" id="KW-1185">Reference proteome</keyword>
<dbReference type="Proteomes" id="UP000294796">
    <property type="component" value="Unassembled WGS sequence"/>
</dbReference>
<comment type="caution">
    <text evidence="1">The sequence shown here is derived from an EMBL/GenBank/DDBJ whole genome shotgun (WGS) entry which is preliminary data.</text>
</comment>
<accession>A0A4R5TJ90</accession>
<gene>
    <name evidence="1" type="ORF">E2F46_16295</name>
</gene>
<dbReference type="AlphaFoldDB" id="A0A4R5TJ90"/>
<evidence type="ECO:0000313" key="2">
    <source>
        <dbReference type="Proteomes" id="UP000294796"/>
    </source>
</evidence>
<organism evidence="1 2">
    <name type="scientific">Luteimonas aestuarii</name>
    <dbReference type="NCBI Taxonomy" id="453837"/>
    <lineage>
        <taxon>Bacteria</taxon>
        <taxon>Pseudomonadati</taxon>
        <taxon>Pseudomonadota</taxon>
        <taxon>Gammaproteobacteria</taxon>
        <taxon>Lysobacterales</taxon>
        <taxon>Lysobacteraceae</taxon>
        <taxon>Luteimonas</taxon>
    </lineage>
</organism>
<protein>
    <submittedName>
        <fullName evidence="1">Uncharacterized protein</fullName>
    </submittedName>
</protein>
<dbReference type="EMBL" id="SMTF01000020">
    <property type="protein sequence ID" value="TDK20358.1"/>
    <property type="molecule type" value="Genomic_DNA"/>
</dbReference>